<gene>
    <name evidence="2" type="ORF">J8C06_01605</name>
</gene>
<feature type="transmembrane region" description="Helical" evidence="1">
    <location>
        <begin position="65"/>
        <end position="85"/>
    </location>
</feature>
<dbReference type="Proteomes" id="UP000676506">
    <property type="component" value="Chromosome 1"/>
</dbReference>
<reference evidence="2 3" key="1">
    <citation type="submission" date="2021-03" db="EMBL/GenBank/DDBJ databases">
        <title>Genomic and phenotypic characterization of Chloracidobacterium isolates provides evidence for multiple species.</title>
        <authorList>
            <person name="Saini M.K."/>
            <person name="Costas A.M.G."/>
            <person name="Tank M."/>
            <person name="Bryant D.A."/>
        </authorList>
    </citation>
    <scope>NUCLEOTIDE SEQUENCE [LARGE SCALE GENOMIC DNA]</scope>
    <source>
        <strain evidence="2 3">BV2-C</strain>
    </source>
</reference>
<keyword evidence="3" id="KW-1185">Reference proteome</keyword>
<name>A0ABX8BDL9_9BACT</name>
<feature type="transmembrane region" description="Helical" evidence="1">
    <location>
        <begin position="91"/>
        <end position="113"/>
    </location>
</feature>
<accession>A0ABX8BDL9</accession>
<keyword evidence="1" id="KW-0812">Transmembrane</keyword>
<sequence>MSSYNQPPAYGPSPYPTPPRPNVAIPFILQALLGFFGTLAYGTVMFFLLIFTAMNYGLPPIIPNLVFFGGMGLGIAFVLFITVYFRWYGFLAGALLAVLVPVLLVGACTIFFLGSLGASSY</sequence>
<evidence type="ECO:0000256" key="1">
    <source>
        <dbReference type="SAM" id="Phobius"/>
    </source>
</evidence>
<protein>
    <submittedName>
        <fullName evidence="2">Uncharacterized protein</fullName>
    </submittedName>
</protein>
<dbReference type="RefSeq" id="WP_211429056.1">
    <property type="nucleotide sequence ID" value="NZ_CP072648.1"/>
</dbReference>
<dbReference type="EMBL" id="CP072648">
    <property type="protein sequence ID" value="QUW03165.1"/>
    <property type="molecule type" value="Genomic_DNA"/>
</dbReference>
<evidence type="ECO:0000313" key="2">
    <source>
        <dbReference type="EMBL" id="QUW03165.1"/>
    </source>
</evidence>
<keyword evidence="1" id="KW-1133">Transmembrane helix</keyword>
<evidence type="ECO:0000313" key="3">
    <source>
        <dbReference type="Proteomes" id="UP000676506"/>
    </source>
</evidence>
<feature type="transmembrane region" description="Helical" evidence="1">
    <location>
        <begin position="27"/>
        <end position="53"/>
    </location>
</feature>
<keyword evidence="1" id="KW-0472">Membrane</keyword>
<organism evidence="2 3">
    <name type="scientific">Chloracidobacterium validum</name>
    <dbReference type="NCBI Taxonomy" id="2821543"/>
    <lineage>
        <taxon>Bacteria</taxon>
        <taxon>Pseudomonadati</taxon>
        <taxon>Acidobacteriota</taxon>
        <taxon>Terriglobia</taxon>
        <taxon>Terriglobales</taxon>
        <taxon>Acidobacteriaceae</taxon>
        <taxon>Chloracidobacterium</taxon>
    </lineage>
</organism>
<proteinExistence type="predicted"/>